<keyword evidence="2" id="KW-0812">Transmembrane</keyword>
<feature type="transmembrane region" description="Helical" evidence="2">
    <location>
        <begin position="389"/>
        <end position="408"/>
    </location>
</feature>
<feature type="transmembrane region" description="Helical" evidence="2">
    <location>
        <begin position="858"/>
        <end position="877"/>
    </location>
</feature>
<dbReference type="InterPro" id="IPR027463">
    <property type="entry name" value="AcrB_DN_DC_subdom"/>
</dbReference>
<proteinExistence type="predicted"/>
<dbReference type="Gene3D" id="3.30.70.1440">
    <property type="entry name" value="Multidrug efflux transporter AcrB pore domain"/>
    <property type="match status" value="1"/>
</dbReference>
<dbReference type="PANTHER" id="PTHR32063">
    <property type="match status" value="1"/>
</dbReference>
<sequence>MLAAIVRASLAHPRIVTALAALVTLAGAFALAGARFDVFPDFAPPFVVVQIEAPGLSALQVEARVTRPVESLLAGTENVERIRSTSSQGLAAIRVIFHRGSDPHRQRQAVIERLSEAAGLLPDGVRAPQLSPLSSSMEYLLHFGYTSDTLDPLALRDIVQWSIKPQILGVPGVAQVQLFGGQARERRVEVDPLRLAAAGLGLDAVIDAIAAATGQAGGGYVETAIQRLVVQVAPPAAEASALAAALVDVTDGVPRRLADVATVTDGAQPLFGDATIAGKPGILVETSSQFGANTLEATRALEARLDALAPALAAQGVDYHPALLRPASFVENAIDTMRRSLAIGAALVVALLLVMLRDWRGALISFSAIPLALLAAVWLLSAFGFSLNTMTLGGLVVALGVVVDDAVIDVENVLRRRREAPAGTDLDRLFAAASLEVRRPVFFATAAVAVAFVPILSMSGLQGAFFRPLSIAFLLAVGLSLIVALAVTPALCAVFMRDHAPKPEAAFLQRCRAVQRRAIGRLAVRPRLLVALLVVTGVAGTALLPLFGARLLPDFRETYLIAHSSLRPGIAIAETARVGREVSQRLMAIDGVRSVAQQIGRAENGQDTDTPNESEFEIRIAPTAARRLEAIEADIRAVFDSYPNQASEVYSVLAERIGETLTGEGAPFSVSVFGSDLDENDRVATAIAAAVQALPGADGVRLVVPPREPQLQVDLDPQALLLHGLAATDVLRTIEAAFHGTVAAEMTLTDRSLPVVVRIAGTDDGPDALRRLPLRGRDGALVALADVAAIAIVDGRSVLDHEDGLRRQTVVATPDLADQVGFAERARQAIAAQVVLPPGVYLRYGGSAQAQRAAARELMIYSAFAFVVVIVLLALAYGRARHVALTLAALPSTFIGGVAALWLTGGTLTLGAMVGFVALFGMAARNTILLVSHYDHLVQVEGAPWNLDTALRGAAERLTPVLLTALLTALALLPVALQSGEAGHEIEGPMAIVLLGGLASSTLVSLLLIPRWRHAGCGWHRRPDARRTGTRPEATPGPSLARAPCPPPWDQSKPSARSDSARPAKPRT</sequence>
<dbReference type="Pfam" id="PF00873">
    <property type="entry name" value="ACR_tran"/>
    <property type="match status" value="1"/>
</dbReference>
<evidence type="ECO:0000313" key="4">
    <source>
        <dbReference type="Proteomes" id="UP000076830"/>
    </source>
</evidence>
<organism evidence="3 4">
    <name type="scientific">Dokdonella koreensis DS-123</name>
    <dbReference type="NCBI Taxonomy" id="1300342"/>
    <lineage>
        <taxon>Bacteria</taxon>
        <taxon>Pseudomonadati</taxon>
        <taxon>Pseudomonadota</taxon>
        <taxon>Gammaproteobacteria</taxon>
        <taxon>Lysobacterales</taxon>
        <taxon>Rhodanobacteraceae</taxon>
        <taxon>Dokdonella</taxon>
    </lineage>
</organism>
<evidence type="ECO:0000313" key="3">
    <source>
        <dbReference type="EMBL" id="ANB17132.1"/>
    </source>
</evidence>
<dbReference type="PANTHER" id="PTHR32063:SF4">
    <property type="entry name" value="SLR6043 PROTEIN"/>
    <property type="match status" value="1"/>
</dbReference>
<keyword evidence="4" id="KW-1185">Reference proteome</keyword>
<dbReference type="SUPFAM" id="SSF82714">
    <property type="entry name" value="Multidrug efflux transporter AcrB TolC docking domain, DN and DC subdomains"/>
    <property type="match status" value="2"/>
</dbReference>
<dbReference type="SUPFAM" id="SSF82866">
    <property type="entry name" value="Multidrug efflux transporter AcrB transmembrane domain"/>
    <property type="match status" value="2"/>
</dbReference>
<feature type="transmembrane region" description="Helical" evidence="2">
    <location>
        <begin position="989"/>
        <end position="1009"/>
    </location>
</feature>
<feature type="transmembrane region" description="Helical" evidence="2">
    <location>
        <begin position="958"/>
        <end position="977"/>
    </location>
</feature>
<dbReference type="GO" id="GO:0005886">
    <property type="term" value="C:plasma membrane"/>
    <property type="evidence" value="ECO:0007669"/>
    <property type="project" value="TreeGrafter"/>
</dbReference>
<reference evidence="3 4" key="1">
    <citation type="submission" date="2016-04" db="EMBL/GenBank/DDBJ databases">
        <title>Complete genome sequence of Dokdonella koreensis DS-123T.</title>
        <authorList>
            <person name="Kim J.F."/>
            <person name="Lee H."/>
            <person name="Kwak M.-J."/>
        </authorList>
    </citation>
    <scope>NUCLEOTIDE SEQUENCE [LARGE SCALE GENOMIC DNA]</scope>
    <source>
        <strain evidence="3 4">DS-123</strain>
    </source>
</reference>
<dbReference type="KEGG" id="dko:I596_1102"/>
<dbReference type="Gene3D" id="3.30.70.1430">
    <property type="entry name" value="Multidrug efflux transporter AcrB pore domain"/>
    <property type="match status" value="2"/>
</dbReference>
<evidence type="ECO:0000256" key="2">
    <source>
        <dbReference type="SAM" id="Phobius"/>
    </source>
</evidence>
<evidence type="ECO:0000256" key="1">
    <source>
        <dbReference type="SAM" id="MobiDB-lite"/>
    </source>
</evidence>
<dbReference type="PRINTS" id="PR00702">
    <property type="entry name" value="ACRIFLAVINRP"/>
</dbReference>
<dbReference type="Gene3D" id="3.30.2090.10">
    <property type="entry name" value="Multidrug efflux transporter AcrB TolC docking domain, DN and DC subdomains"/>
    <property type="match status" value="2"/>
</dbReference>
<feature type="region of interest" description="Disordered" evidence="1">
    <location>
        <begin position="1020"/>
        <end position="1068"/>
    </location>
</feature>
<feature type="transmembrane region" description="Helical" evidence="2">
    <location>
        <begin position="528"/>
        <end position="548"/>
    </location>
</feature>
<feature type="transmembrane region" description="Helical" evidence="2">
    <location>
        <begin position="363"/>
        <end position="383"/>
    </location>
</feature>
<protein>
    <submittedName>
        <fullName evidence="3">AcrB/AcrD/AcrF family protein</fullName>
    </submittedName>
</protein>
<accession>A0A167GQL7</accession>
<dbReference type="AlphaFoldDB" id="A0A167GQL7"/>
<dbReference type="InterPro" id="IPR001036">
    <property type="entry name" value="Acrflvin-R"/>
</dbReference>
<dbReference type="EMBL" id="CP015249">
    <property type="protein sequence ID" value="ANB17132.1"/>
    <property type="molecule type" value="Genomic_DNA"/>
</dbReference>
<dbReference type="SUPFAM" id="SSF82693">
    <property type="entry name" value="Multidrug efflux transporter AcrB pore domain, PN1, PN2, PC1 and PC2 subdomains"/>
    <property type="match status" value="2"/>
</dbReference>
<gene>
    <name evidence="3" type="ORF">I596_1102</name>
</gene>
<dbReference type="RefSeq" id="WP_067645090.1">
    <property type="nucleotide sequence ID" value="NZ_CP015249.1"/>
</dbReference>
<dbReference type="Gene3D" id="3.30.70.1320">
    <property type="entry name" value="Multidrug efflux transporter AcrB pore domain like"/>
    <property type="match status" value="1"/>
</dbReference>
<keyword evidence="2" id="KW-0472">Membrane</keyword>
<feature type="transmembrane region" description="Helical" evidence="2">
    <location>
        <begin position="471"/>
        <end position="495"/>
    </location>
</feature>
<keyword evidence="2" id="KW-1133">Transmembrane helix</keyword>
<dbReference type="STRING" id="1300342.I596_1102"/>
<feature type="transmembrane region" description="Helical" evidence="2">
    <location>
        <begin position="441"/>
        <end position="465"/>
    </location>
</feature>
<dbReference type="GO" id="GO:0042910">
    <property type="term" value="F:xenobiotic transmembrane transporter activity"/>
    <property type="evidence" value="ECO:0007669"/>
    <property type="project" value="TreeGrafter"/>
</dbReference>
<dbReference type="Proteomes" id="UP000076830">
    <property type="component" value="Chromosome"/>
</dbReference>
<name>A0A167GQL7_9GAMM</name>
<dbReference type="OrthoDB" id="9758757at2"/>
<feature type="transmembrane region" description="Helical" evidence="2">
    <location>
        <begin position="340"/>
        <end position="356"/>
    </location>
</feature>
<dbReference type="Gene3D" id="1.20.1640.10">
    <property type="entry name" value="Multidrug efflux transporter AcrB transmembrane domain"/>
    <property type="match status" value="2"/>
</dbReference>